<dbReference type="EMBL" id="CP069110">
    <property type="protein sequence ID" value="QSS61020.1"/>
    <property type="molecule type" value="Genomic_DNA"/>
</dbReference>
<reference evidence="2" key="1">
    <citation type="submission" date="2021-01" db="EMBL/GenBank/DDBJ databases">
        <title>Chromosome-level genome assembly of a human fungal pathogen reveals clustering of transcriptionally co-regulated genes.</title>
        <authorList>
            <person name="Voorhies M."/>
            <person name="Cohen S."/>
            <person name="Shea T.P."/>
            <person name="Petrus S."/>
            <person name="Munoz J.F."/>
            <person name="Poplawski S."/>
            <person name="Goldman W.E."/>
            <person name="Michael T."/>
            <person name="Cuomo C.A."/>
            <person name="Sil A."/>
            <person name="Beyhan S."/>
        </authorList>
    </citation>
    <scope>NUCLEOTIDE SEQUENCE</scope>
    <source>
        <strain evidence="2">WU24</strain>
    </source>
</reference>
<feature type="compositionally biased region" description="Basic and acidic residues" evidence="1">
    <location>
        <begin position="129"/>
        <end position="139"/>
    </location>
</feature>
<evidence type="ECO:0000313" key="3">
    <source>
        <dbReference type="Proteomes" id="UP000663671"/>
    </source>
</evidence>
<dbReference type="VEuPathDB" id="FungiDB:I7I51_05827"/>
<feature type="region of interest" description="Disordered" evidence="1">
    <location>
        <begin position="396"/>
        <end position="415"/>
    </location>
</feature>
<dbReference type="Proteomes" id="UP000663671">
    <property type="component" value="Chromosome 4"/>
</dbReference>
<gene>
    <name evidence="2" type="primary">ORP1</name>
    <name evidence="2" type="ORF">I7I51_05827</name>
</gene>
<feature type="compositionally biased region" description="Acidic residues" evidence="1">
    <location>
        <begin position="119"/>
        <end position="128"/>
    </location>
</feature>
<dbReference type="OrthoDB" id="4161595at2759"/>
<organism evidence="2 3">
    <name type="scientific">Ajellomyces capsulatus</name>
    <name type="common">Darling's disease fungus</name>
    <name type="synonym">Histoplasma capsulatum</name>
    <dbReference type="NCBI Taxonomy" id="5037"/>
    <lineage>
        <taxon>Eukaryota</taxon>
        <taxon>Fungi</taxon>
        <taxon>Dikarya</taxon>
        <taxon>Ascomycota</taxon>
        <taxon>Pezizomycotina</taxon>
        <taxon>Eurotiomycetes</taxon>
        <taxon>Eurotiomycetidae</taxon>
        <taxon>Onygenales</taxon>
        <taxon>Ajellomycetaceae</taxon>
        <taxon>Histoplasma</taxon>
    </lineage>
</organism>
<evidence type="ECO:0000256" key="1">
    <source>
        <dbReference type="SAM" id="MobiDB-lite"/>
    </source>
</evidence>
<feature type="compositionally biased region" description="Acidic residues" evidence="1">
    <location>
        <begin position="164"/>
        <end position="173"/>
    </location>
</feature>
<dbReference type="AlphaFoldDB" id="A0A8A1M6V1"/>
<proteinExistence type="predicted"/>
<evidence type="ECO:0000313" key="2">
    <source>
        <dbReference type="EMBL" id="QSS61020.1"/>
    </source>
</evidence>
<protein>
    <submittedName>
        <fullName evidence="2">ORP1, hypothetical pathogenicity factor</fullName>
    </submittedName>
</protein>
<name>A0A8A1M6V1_AJECA</name>
<accession>A0A8A1M6V1</accession>
<feature type="region of interest" description="Disordered" evidence="1">
    <location>
        <begin position="109"/>
        <end position="214"/>
    </location>
</feature>
<sequence length="415" mass="46455">MPASISEPLRAESRCQFSGGVCSTESNHYRKVISHIFGRNKKCTVNIPEHVWIYYCRKHYQRARYRTAEWPFRQCDLAIETIQNMLAWGGVESFNLQLRRRETWRTTIQANESNKDDKNDEADEDEDIPDVKAEDHKAGESSPSSLAGTFTPINHDRSISSCEETGEADYDGNEEQHGAKSLMCNTPTEDITTTTTTTTTTDRKKKRSPTIIPRPVPGWLHTRVGPYKTFNEILSTLHDLRAHLAEIVHQEQIPHFPDIEILPNLCPLAATPSRTVRAAARPTLQPLIPFIDAPTPLTGPIISSPTQTLPRRRATSLTLHRPSFPSETAVLGAKNTLEASAGHTRVRRDTYPSIALPAEDSDATDMATEVNDNDASNTSLEFAIRRAVRLTNASRRVSRVSEHGAVNKTTKKKKK</sequence>
<feature type="compositionally biased region" description="Polar residues" evidence="1">
    <location>
        <begin position="141"/>
        <end position="152"/>
    </location>
</feature>